<gene>
    <name evidence="1" type="ORF">ABT39_MTgene5518</name>
</gene>
<proteinExistence type="predicted"/>
<geneLocation type="mitochondrion" evidence="1"/>
<reference evidence="1" key="1">
    <citation type="journal article" date="2015" name="Genome Biol. Evol.">
        <title>Organellar Genomes of White Spruce (Picea glauca): Assembly and Annotation.</title>
        <authorList>
            <person name="Jackman S.D."/>
            <person name="Warren R.L."/>
            <person name="Gibb E.A."/>
            <person name="Vandervalk B.P."/>
            <person name="Mohamadi H."/>
            <person name="Chu J."/>
            <person name="Raymond A."/>
            <person name="Pleasance S."/>
            <person name="Coope R."/>
            <person name="Wildung M.R."/>
            <person name="Ritland C.E."/>
            <person name="Bousquet J."/>
            <person name="Jones S.J."/>
            <person name="Bohlmann J."/>
            <person name="Birol I."/>
        </authorList>
    </citation>
    <scope>NUCLEOTIDE SEQUENCE [LARGE SCALE GENOMIC DNA]</scope>
    <source>
        <tissue evidence="1">Flushing bud</tissue>
    </source>
</reference>
<comment type="caution">
    <text evidence="1">The sequence shown here is derived from an EMBL/GenBank/DDBJ whole genome shotgun (WGS) entry which is preliminary data.</text>
</comment>
<keyword evidence="1" id="KW-0496">Mitochondrion</keyword>
<dbReference type="EMBL" id="LKAM01000007">
    <property type="protein sequence ID" value="KUM47333.1"/>
    <property type="molecule type" value="Genomic_DNA"/>
</dbReference>
<dbReference type="AlphaFoldDB" id="A0A117NGU5"/>
<protein>
    <submittedName>
        <fullName evidence="1">Uncharacterized protein</fullName>
    </submittedName>
</protein>
<organism evidence="1">
    <name type="scientific">Picea glauca</name>
    <name type="common">White spruce</name>
    <name type="synonym">Pinus glauca</name>
    <dbReference type="NCBI Taxonomy" id="3330"/>
    <lineage>
        <taxon>Eukaryota</taxon>
        <taxon>Viridiplantae</taxon>
        <taxon>Streptophyta</taxon>
        <taxon>Embryophyta</taxon>
        <taxon>Tracheophyta</taxon>
        <taxon>Spermatophyta</taxon>
        <taxon>Pinopsida</taxon>
        <taxon>Pinidae</taxon>
        <taxon>Conifers I</taxon>
        <taxon>Pinales</taxon>
        <taxon>Pinaceae</taxon>
        <taxon>Picea</taxon>
    </lineage>
</organism>
<accession>A0A117NGU5</accession>
<name>A0A117NGU5_PICGL</name>
<sequence length="80" mass="8697">MVTSRIGPCASNLIIKAYPTHSLHHAIPSCHPNPCTHDSFCQSHDEQASHLAHQTGYATESSMRNPATVSVLAYTLMLPL</sequence>
<evidence type="ECO:0000313" key="1">
    <source>
        <dbReference type="EMBL" id="KUM47333.1"/>
    </source>
</evidence>